<sequence length="139" mass="15190">MWKFLSLLSLTLATGAAQADPAVAEADAQLNRLIMAGDAQAIAPYYAADFVLTASNGSRKDRTRMLMEVSSPALRFSLNQTDQVQVRVLGDTAVLTGVLHQIGSWQGKPFDYRFLVTDTWVRQGERWVLLAGHASLIPA</sequence>
<dbReference type="Proteomes" id="UP000613266">
    <property type="component" value="Unassembled WGS sequence"/>
</dbReference>
<feature type="domain" description="DUF4440" evidence="2">
    <location>
        <begin position="23"/>
        <end position="129"/>
    </location>
</feature>
<dbReference type="Gene3D" id="3.10.450.50">
    <property type="match status" value="1"/>
</dbReference>
<protein>
    <submittedName>
        <fullName evidence="3">Nuclear transport factor 2 family protein</fullName>
    </submittedName>
</protein>
<evidence type="ECO:0000313" key="4">
    <source>
        <dbReference type="Proteomes" id="UP000613266"/>
    </source>
</evidence>
<dbReference type="RefSeq" id="WP_198112762.1">
    <property type="nucleotide sequence ID" value="NZ_JAEDAK010000016.1"/>
</dbReference>
<keyword evidence="1" id="KW-0732">Signal</keyword>
<keyword evidence="4" id="KW-1185">Reference proteome</keyword>
<evidence type="ECO:0000313" key="3">
    <source>
        <dbReference type="EMBL" id="MBH9578997.1"/>
    </source>
</evidence>
<name>A0A931J901_9BURK</name>
<accession>A0A931J901</accession>
<dbReference type="Pfam" id="PF14534">
    <property type="entry name" value="DUF4440"/>
    <property type="match status" value="1"/>
</dbReference>
<dbReference type="AlphaFoldDB" id="A0A931J901"/>
<feature type="chain" id="PRO_5036697963" evidence="1">
    <location>
        <begin position="20"/>
        <end position="139"/>
    </location>
</feature>
<dbReference type="InterPro" id="IPR032710">
    <property type="entry name" value="NTF2-like_dom_sf"/>
</dbReference>
<feature type="signal peptide" evidence="1">
    <location>
        <begin position="1"/>
        <end position="19"/>
    </location>
</feature>
<evidence type="ECO:0000259" key="2">
    <source>
        <dbReference type="Pfam" id="PF14534"/>
    </source>
</evidence>
<evidence type="ECO:0000256" key="1">
    <source>
        <dbReference type="SAM" id="SignalP"/>
    </source>
</evidence>
<proteinExistence type="predicted"/>
<gene>
    <name evidence="3" type="ORF">I7X39_19065</name>
</gene>
<dbReference type="EMBL" id="JAEDAK010000016">
    <property type="protein sequence ID" value="MBH9578997.1"/>
    <property type="molecule type" value="Genomic_DNA"/>
</dbReference>
<dbReference type="InterPro" id="IPR027843">
    <property type="entry name" value="DUF4440"/>
</dbReference>
<reference evidence="3" key="1">
    <citation type="submission" date="2020-12" db="EMBL/GenBank/DDBJ databases">
        <title>The genome sequence of Inhella sp. 1Y17.</title>
        <authorList>
            <person name="Liu Y."/>
        </authorList>
    </citation>
    <scope>NUCLEOTIDE SEQUENCE</scope>
    <source>
        <strain evidence="3">1Y17</strain>
    </source>
</reference>
<comment type="caution">
    <text evidence="3">The sequence shown here is derived from an EMBL/GenBank/DDBJ whole genome shotgun (WGS) entry which is preliminary data.</text>
</comment>
<organism evidence="3 4">
    <name type="scientific">Inhella proteolytica</name>
    <dbReference type="NCBI Taxonomy" id="2795029"/>
    <lineage>
        <taxon>Bacteria</taxon>
        <taxon>Pseudomonadati</taxon>
        <taxon>Pseudomonadota</taxon>
        <taxon>Betaproteobacteria</taxon>
        <taxon>Burkholderiales</taxon>
        <taxon>Sphaerotilaceae</taxon>
        <taxon>Inhella</taxon>
    </lineage>
</organism>
<dbReference type="SUPFAM" id="SSF54427">
    <property type="entry name" value="NTF2-like"/>
    <property type="match status" value="1"/>
</dbReference>